<sequence length="181" mass="19592">MTVRKDKPTNDRGQTPQDFAVGVAVLLLTIIATFVFIQNSVVTTYDRPVSGDVQESADRVASYVVENYSVEDKDNILRYDSSDGIEQSLNRDTDSLDRLRAGAGLDVATDRRINLSINVTVVGSDALADGSRKPATGISGELTWGEAYKNQDGAASTARVVTLEDESTICSSNCLLVVRVW</sequence>
<keyword evidence="1" id="KW-1133">Transmembrane helix</keyword>
<protein>
    <submittedName>
        <fullName evidence="2">Uncharacterized protein</fullName>
    </submittedName>
</protein>
<reference evidence="2 3" key="1">
    <citation type="submission" date="2019-04" db="EMBL/GenBank/DDBJ databases">
        <title>Complete genome sequence of Arthrobacter sp. ZXY-2 associated with effective atrazine degradation and salt adaptation.</title>
        <authorList>
            <person name="Zhao X."/>
        </authorList>
    </citation>
    <scope>NUCLEOTIDE SEQUENCE [LARGE SCALE GENOMIC DNA]</scope>
    <source>
        <strain evidence="3">ZP60</strain>
    </source>
</reference>
<dbReference type="Pfam" id="PF23958">
    <property type="entry name" value="DUF7287"/>
    <property type="match status" value="1"/>
</dbReference>
<proteinExistence type="predicted"/>
<keyword evidence="1" id="KW-0472">Membrane</keyword>
<organism evidence="2 3">
    <name type="scientific">Halomicrobium mukohataei</name>
    <dbReference type="NCBI Taxonomy" id="57705"/>
    <lineage>
        <taxon>Archaea</taxon>
        <taxon>Methanobacteriati</taxon>
        <taxon>Methanobacteriota</taxon>
        <taxon>Stenosarchaea group</taxon>
        <taxon>Halobacteria</taxon>
        <taxon>Halobacteriales</taxon>
        <taxon>Haloarculaceae</taxon>
        <taxon>Halomicrobium</taxon>
    </lineage>
</organism>
<dbReference type="Proteomes" id="UP000297053">
    <property type="component" value="Chromosome"/>
</dbReference>
<dbReference type="AlphaFoldDB" id="A0A4D6KKJ8"/>
<keyword evidence="1" id="KW-0812">Transmembrane</keyword>
<gene>
    <name evidence="2" type="ORF">E5139_13875</name>
</gene>
<dbReference type="KEGG" id="halz:E5139_13875"/>
<evidence type="ECO:0000256" key="1">
    <source>
        <dbReference type="SAM" id="Phobius"/>
    </source>
</evidence>
<dbReference type="InterPro" id="IPR056613">
    <property type="entry name" value="DUF7287"/>
</dbReference>
<evidence type="ECO:0000313" key="3">
    <source>
        <dbReference type="Proteomes" id="UP000297053"/>
    </source>
</evidence>
<name>A0A4D6KKJ8_9EURY</name>
<evidence type="ECO:0000313" key="2">
    <source>
        <dbReference type="EMBL" id="QCD67129.1"/>
    </source>
</evidence>
<reference evidence="2 3" key="2">
    <citation type="submission" date="2019-04" db="EMBL/GenBank/DDBJ databases">
        <authorList>
            <person name="Yang S."/>
            <person name="Wei W."/>
        </authorList>
    </citation>
    <scope>NUCLEOTIDE SEQUENCE [LARGE SCALE GENOMIC DNA]</scope>
    <source>
        <strain evidence="3">ZP60</strain>
    </source>
</reference>
<accession>A0A4D6KKJ8</accession>
<feature type="transmembrane region" description="Helical" evidence="1">
    <location>
        <begin position="20"/>
        <end position="37"/>
    </location>
</feature>
<dbReference type="EMBL" id="CP039375">
    <property type="protein sequence ID" value="QCD67129.1"/>
    <property type="molecule type" value="Genomic_DNA"/>
</dbReference>